<evidence type="ECO:0000313" key="2">
    <source>
        <dbReference type="EMBL" id="APW48875.1"/>
    </source>
</evidence>
<sequence>MRNNHKKAKRLQQIRGNVLRTNPNLQNVKPAFKTKSALSIFVATVIGCSSAIAVQQSSVASVTSNTQNMGNLNIATSSTIASSSGGDTPLSNSNSGYYSSTSSNSSFNSTAAENNFMAVKKGEQAAAQNIQTNIESCATDGIGKVVKDNLDLQMTVWGRPIDINKMFSPASQGGCFADIGKIIDLSVTIPSLDTIINAAQQMVVDYATKKACDAMKTASTELVGPLNDVIGEINKAGQYTDVSGALGTAVNGQLGKLDPGLVMPSGAFEGGDTYTINGSSSTGTVSYSTDQKASTSTPSNAKTSSSESTSVTQSIKDFFS</sequence>
<dbReference type="EMBL" id="KX426227">
    <property type="protein sequence ID" value="APW48875.1"/>
    <property type="molecule type" value="Genomic_DNA"/>
</dbReference>
<keyword evidence="2" id="KW-0614">Plasmid</keyword>
<proteinExistence type="predicted"/>
<organism evidence="2">
    <name type="scientific">Acinetobacter lwoffii</name>
    <dbReference type="NCBI Taxonomy" id="28090"/>
    <lineage>
        <taxon>Bacteria</taxon>
        <taxon>Pseudomonadati</taxon>
        <taxon>Pseudomonadota</taxon>
        <taxon>Gammaproteobacteria</taxon>
        <taxon>Moraxellales</taxon>
        <taxon>Moraxellaceae</taxon>
        <taxon>Acinetobacter</taxon>
    </lineage>
</organism>
<feature type="region of interest" description="Disordered" evidence="1">
    <location>
        <begin position="281"/>
        <end position="320"/>
    </location>
</feature>
<name>A0A1P8KGR3_ACILW</name>
<geneLocation type="plasmid" evidence="2">
    <name>pALWED1.1</name>
</geneLocation>
<dbReference type="AlphaFoldDB" id="A0A1P8KGR3"/>
<protein>
    <submittedName>
        <fullName evidence="2">Uncharacterized protein</fullName>
    </submittedName>
</protein>
<dbReference type="RefSeq" id="WP_044431651.1">
    <property type="nucleotide sequence ID" value="NZ_CP082144.1"/>
</dbReference>
<feature type="compositionally biased region" description="Low complexity" evidence="1">
    <location>
        <begin position="281"/>
        <end position="314"/>
    </location>
</feature>
<evidence type="ECO:0000256" key="1">
    <source>
        <dbReference type="SAM" id="MobiDB-lite"/>
    </source>
</evidence>
<reference evidence="2" key="1">
    <citation type="journal article" date="2016" name="Biomed. Res. Int.">
        <title>Resistance of Permafrost and Modern Acinetobacter lwoffii Strains to Heavy Metals and Arsenic Revealed by Genome Analysis.</title>
        <authorList>
            <person name="Mindlin S."/>
            <person name="Petrenko A."/>
            <person name="Kurakov A."/>
            <person name="Beletsky A."/>
            <person name="Mardanov A."/>
            <person name="Petrova M."/>
        </authorList>
    </citation>
    <scope>NUCLEOTIDE SEQUENCE</scope>
    <source>
        <strain evidence="2">ED23-35</strain>
        <plasmid evidence="2">pALWED1.1</plasmid>
    </source>
</reference>
<accession>A0A1P8KGR3</accession>
<gene>
    <name evidence="2" type="ORF">BAA96_1p0170</name>
</gene>